<feature type="transmembrane region" description="Helical" evidence="1">
    <location>
        <begin position="27"/>
        <end position="49"/>
    </location>
</feature>
<gene>
    <name evidence="3" type="ORF">CW311_18085</name>
</gene>
<keyword evidence="1" id="KW-1133">Transmembrane helix</keyword>
<evidence type="ECO:0000313" key="4">
    <source>
        <dbReference type="Proteomes" id="UP000233553"/>
    </source>
</evidence>
<feature type="domain" description="Fatty acid desaturase" evidence="2">
    <location>
        <begin position="54"/>
        <end position="308"/>
    </location>
</feature>
<dbReference type="GO" id="GO:0008610">
    <property type="term" value="P:lipid biosynthetic process"/>
    <property type="evidence" value="ECO:0007669"/>
    <property type="project" value="UniProtKB-ARBA"/>
</dbReference>
<dbReference type="Proteomes" id="UP000233553">
    <property type="component" value="Unassembled WGS sequence"/>
</dbReference>
<evidence type="ECO:0000313" key="3">
    <source>
        <dbReference type="EMBL" id="PKF31644.1"/>
    </source>
</evidence>
<dbReference type="PANTHER" id="PTHR19353">
    <property type="entry name" value="FATTY ACID DESATURASE 2"/>
    <property type="match status" value="1"/>
</dbReference>
<dbReference type="AlphaFoldDB" id="A0A2N0WAW8"/>
<dbReference type="Pfam" id="PF00487">
    <property type="entry name" value="FA_desaturase"/>
    <property type="match status" value="1"/>
</dbReference>
<reference evidence="3 4" key="1">
    <citation type="submission" date="2017-12" db="EMBL/GenBank/DDBJ databases">
        <title>Draft Genome sequences of multiple microbial strains isolated from spacecraft associated surfaces.</title>
        <authorList>
            <person name="Seuylemezian A."/>
            <person name="Vaishampayan P."/>
            <person name="Venkateswaran K."/>
        </authorList>
    </citation>
    <scope>NUCLEOTIDE SEQUENCE [LARGE SCALE GENOMIC DNA]</scope>
    <source>
        <strain evidence="3 4">2P01AA</strain>
    </source>
</reference>
<feature type="transmembrane region" description="Helical" evidence="1">
    <location>
        <begin position="198"/>
        <end position="219"/>
    </location>
</feature>
<dbReference type="CDD" id="cd03510">
    <property type="entry name" value="Rhizobitoxine-FADS-like"/>
    <property type="match status" value="1"/>
</dbReference>
<protein>
    <submittedName>
        <fullName evidence="3">Fatty acid desaturase</fullName>
    </submittedName>
</protein>
<evidence type="ECO:0000259" key="2">
    <source>
        <dbReference type="Pfam" id="PF00487"/>
    </source>
</evidence>
<keyword evidence="1" id="KW-0812">Transmembrane</keyword>
<keyword evidence="1" id="KW-0472">Membrane</keyword>
<dbReference type="GO" id="GO:0016020">
    <property type="term" value="C:membrane"/>
    <property type="evidence" value="ECO:0007669"/>
    <property type="project" value="TreeGrafter"/>
</dbReference>
<feature type="transmembrane region" description="Helical" evidence="1">
    <location>
        <begin position="55"/>
        <end position="79"/>
    </location>
</feature>
<organism evidence="3 4">
    <name type="scientific">Acinetobacter proteolyticus</name>
    <dbReference type="NCBI Taxonomy" id="1776741"/>
    <lineage>
        <taxon>Bacteria</taxon>
        <taxon>Pseudomonadati</taxon>
        <taxon>Pseudomonadota</taxon>
        <taxon>Gammaproteobacteria</taxon>
        <taxon>Moraxellales</taxon>
        <taxon>Moraxellaceae</taxon>
        <taxon>Acinetobacter</taxon>
    </lineage>
</organism>
<evidence type="ECO:0000256" key="1">
    <source>
        <dbReference type="SAM" id="Phobius"/>
    </source>
</evidence>
<dbReference type="RefSeq" id="WP_101237401.1">
    <property type="nucleotide sequence ID" value="NZ_PISJ01000020.1"/>
</dbReference>
<dbReference type="GO" id="GO:0016717">
    <property type="term" value="F:oxidoreductase activity, acting on paired donors, with oxidation of a pair of donors resulting in the reduction of molecular oxygen to two molecules of water"/>
    <property type="evidence" value="ECO:0007669"/>
    <property type="project" value="TreeGrafter"/>
</dbReference>
<sequence length="345" mass="39432">MNTRVSVTELFSRDEIRELTQPSDIHGIWAVGSTWAVIGATFAGLALSWSYLPWWGKLLICIVAIAILAGRQLALAILMHDASHNSLFKTKWLNDNLVDWLCARPIWNDVHKYRAHHMRHHAKTSTPEDPDMSLVAGFPTTKKSIARKFIRDLTGITGLKFTIGRILMDAEVMKWTVANDVTWLPREDRKWYDYPAKFFKNSSKAIAVNVAMFGVLSAAGHPKLYLLWPLAYMTAFPLFIRIRSMAEHAGMQTSNSALTNTRTTKAGWIARTFVAPIRVNYHMEHHLMAAVPYFRLPPMHQMLRERGFVPEPPTYFQVIDLLSQGQIPNENVEYLDDRKVTTQEQ</sequence>
<dbReference type="PANTHER" id="PTHR19353:SF19">
    <property type="entry name" value="DELTA(5) FATTY ACID DESATURASE C-RELATED"/>
    <property type="match status" value="1"/>
</dbReference>
<accession>A0A2N0WAW8</accession>
<name>A0A2N0WAW8_9GAMM</name>
<dbReference type="EMBL" id="PISJ01000020">
    <property type="protein sequence ID" value="PKF31644.1"/>
    <property type="molecule type" value="Genomic_DNA"/>
</dbReference>
<dbReference type="InterPro" id="IPR005804">
    <property type="entry name" value="FA_desaturase_dom"/>
</dbReference>
<proteinExistence type="predicted"/>
<comment type="caution">
    <text evidence="3">The sequence shown here is derived from an EMBL/GenBank/DDBJ whole genome shotgun (WGS) entry which is preliminary data.</text>
</comment>
<dbReference type="InterPro" id="IPR012171">
    <property type="entry name" value="Fatty_acid_desaturase"/>
</dbReference>